<sequence length="366" mass="39867">MVPSADEQEFIGNYVVANTVRSFSSLFKNSKLLFGGVSLNANNVGTVSQFLTAGDRSFSWAVSGTQVIATFDSSFTLSEPLYPAKDDNTLFINGFSINQLANNANGRSWLVRVRGEYRNNTSGETTSFQSESVSITSINQSDLIAYNTSSLLNKELFLTVVDNSSAPTDNALLNASSQMLMFGEDSQGSFTNSNGNLVNFNWTIDALGSLNVAIVGSAGTPSQNITYRRVRKVTDSIAYNVSTVVNIDNNTYAFSDLAYNLSNSALPSDFSFNKTYKTVGSDDTFTLLPDNTGFYYYPANATKFEHFSYSVSSNTVNISSYGTQGRKCVVGTPCALSKSVEIEFDSFVNSRLTFHSVESKSGMNRR</sequence>
<name>A0ABT5FDL4_9GAMM</name>
<evidence type="ECO:0000313" key="2">
    <source>
        <dbReference type="Proteomes" id="UP001528411"/>
    </source>
</evidence>
<keyword evidence="2" id="KW-1185">Reference proteome</keyword>
<reference evidence="1 2" key="1">
    <citation type="submission" date="2023-01" db="EMBL/GenBank/DDBJ databases">
        <title>Psychrosphaera sp. nov., isolated from marine algae.</title>
        <authorList>
            <person name="Bayburt H."/>
            <person name="Choi B.J."/>
            <person name="Kim J.M."/>
            <person name="Choi D.G."/>
            <person name="Jeon C.O."/>
        </authorList>
    </citation>
    <scope>NUCLEOTIDE SEQUENCE [LARGE SCALE GENOMIC DNA]</scope>
    <source>
        <strain evidence="1 2">G1-22</strain>
    </source>
</reference>
<proteinExistence type="predicted"/>
<accession>A0ABT5FDL4</accession>
<comment type="caution">
    <text evidence="1">The sequence shown here is derived from an EMBL/GenBank/DDBJ whole genome shotgun (WGS) entry which is preliminary data.</text>
</comment>
<protein>
    <submittedName>
        <fullName evidence="1">Uncharacterized protein</fullName>
    </submittedName>
</protein>
<gene>
    <name evidence="1" type="ORF">PN838_09370</name>
</gene>
<evidence type="ECO:0000313" key="1">
    <source>
        <dbReference type="EMBL" id="MDC2888943.1"/>
    </source>
</evidence>
<dbReference type="Proteomes" id="UP001528411">
    <property type="component" value="Unassembled WGS sequence"/>
</dbReference>
<organism evidence="1 2">
    <name type="scientific">Psychrosphaera algicola</name>
    <dbReference type="NCBI Taxonomy" id="3023714"/>
    <lineage>
        <taxon>Bacteria</taxon>
        <taxon>Pseudomonadati</taxon>
        <taxon>Pseudomonadota</taxon>
        <taxon>Gammaproteobacteria</taxon>
        <taxon>Alteromonadales</taxon>
        <taxon>Pseudoalteromonadaceae</taxon>
        <taxon>Psychrosphaera</taxon>
    </lineage>
</organism>
<dbReference type="RefSeq" id="WP_272180488.1">
    <property type="nucleotide sequence ID" value="NZ_JAQOMS010000002.1"/>
</dbReference>
<dbReference type="EMBL" id="JAQOMS010000002">
    <property type="protein sequence ID" value="MDC2888943.1"/>
    <property type="molecule type" value="Genomic_DNA"/>
</dbReference>